<evidence type="ECO:0000259" key="1">
    <source>
        <dbReference type="Pfam" id="PF05685"/>
    </source>
</evidence>
<protein>
    <recommendedName>
        <fullName evidence="1">Putative restriction endonuclease domain-containing protein</fullName>
    </recommendedName>
</protein>
<dbReference type="SUPFAM" id="SSF52980">
    <property type="entry name" value="Restriction endonuclease-like"/>
    <property type="match status" value="1"/>
</dbReference>
<dbReference type="OrthoDB" id="428427at2"/>
<dbReference type="Gene3D" id="3.90.1570.10">
    <property type="entry name" value="tt1808, chain A"/>
    <property type="match status" value="1"/>
</dbReference>
<evidence type="ECO:0000313" key="3">
    <source>
        <dbReference type="Proteomes" id="UP000001203"/>
    </source>
</evidence>
<dbReference type="HOGENOM" id="CLU_076312_5_1_3"/>
<dbReference type="STRING" id="43989.cce_1742"/>
<dbReference type="PANTHER" id="PTHR34107:SF2">
    <property type="entry name" value="SLL0888 PROTEIN"/>
    <property type="match status" value="1"/>
</dbReference>
<organism evidence="2 3">
    <name type="scientific">Crocosphaera subtropica (strain ATCC 51142 / BH68)</name>
    <name type="common">Cyanothece sp. (strain ATCC 51142)</name>
    <dbReference type="NCBI Taxonomy" id="43989"/>
    <lineage>
        <taxon>Bacteria</taxon>
        <taxon>Bacillati</taxon>
        <taxon>Cyanobacteriota</taxon>
        <taxon>Cyanophyceae</taxon>
        <taxon>Oscillatoriophycideae</taxon>
        <taxon>Chroococcales</taxon>
        <taxon>Aphanothecaceae</taxon>
        <taxon>Crocosphaera</taxon>
        <taxon>Crocosphaera subtropica</taxon>
    </lineage>
</organism>
<dbReference type="Proteomes" id="UP000001203">
    <property type="component" value="Chromosome circular"/>
</dbReference>
<dbReference type="Pfam" id="PF05685">
    <property type="entry name" value="Uma2"/>
    <property type="match status" value="1"/>
</dbReference>
<gene>
    <name evidence="2" type="ordered locus">cce_1742</name>
</gene>
<dbReference type="PANTHER" id="PTHR34107">
    <property type="entry name" value="SLL0198 PROTEIN-RELATED"/>
    <property type="match status" value="1"/>
</dbReference>
<dbReference type="AlphaFoldDB" id="B1WYS5"/>
<evidence type="ECO:0000313" key="2">
    <source>
        <dbReference type="EMBL" id="ACB51092.1"/>
    </source>
</evidence>
<dbReference type="KEGG" id="cyt:cce_1742"/>
<sequence length="211" mass="24564">MFNAQESFKNQLKLIKKLLLIIMIQTSEKIYSFQDYCQYNDESDNRYELVDGKLVLMNPPSFQHLLIAKFLESYFDNLIKEKSLPLLCFKEAGVRTGWRKSRISDLYIIEANTIQQLLNQSAIVDIPPLLIVEIVSPESVTRDYRYKRSEYAALGVNEYWIVDPKNEKITILLLEEGLYEETVYHLSDTLVSRLFPELSLTVNQVLVSGNR</sequence>
<dbReference type="EMBL" id="CP000806">
    <property type="protein sequence ID" value="ACB51092.1"/>
    <property type="molecule type" value="Genomic_DNA"/>
</dbReference>
<accession>B1WYS5</accession>
<feature type="domain" description="Putative restriction endonuclease" evidence="1">
    <location>
        <begin position="33"/>
        <end position="202"/>
    </location>
</feature>
<reference evidence="2 3" key="1">
    <citation type="journal article" date="2008" name="Proc. Natl. Acad. Sci. U.S.A.">
        <title>The genome of Cyanothece 51142, a unicellular diazotrophic cyanobacterium important in the marine nitrogen cycle.</title>
        <authorList>
            <person name="Welsh E.A."/>
            <person name="Liberton M."/>
            <person name="Stoeckel J."/>
            <person name="Loh T."/>
            <person name="Elvitigala T."/>
            <person name="Wang C."/>
            <person name="Wollam A."/>
            <person name="Fulton R.S."/>
            <person name="Clifton S.W."/>
            <person name="Jacobs J.M."/>
            <person name="Aurora R."/>
            <person name="Ghosh B.K."/>
            <person name="Sherman L.A."/>
            <person name="Smith R.D."/>
            <person name="Wilson R.K."/>
            <person name="Pakrasi H.B."/>
        </authorList>
    </citation>
    <scope>NUCLEOTIDE SEQUENCE [LARGE SCALE GENOMIC DNA]</scope>
    <source>
        <strain evidence="3">ATCC 51142 / BH68</strain>
    </source>
</reference>
<dbReference type="eggNOG" id="COG4636">
    <property type="taxonomic scope" value="Bacteria"/>
</dbReference>
<dbReference type="CDD" id="cd06260">
    <property type="entry name" value="DUF820-like"/>
    <property type="match status" value="1"/>
</dbReference>
<dbReference type="InterPro" id="IPR008538">
    <property type="entry name" value="Uma2"/>
</dbReference>
<name>B1WYS5_CROS5</name>
<proteinExistence type="predicted"/>
<keyword evidence="3" id="KW-1185">Reference proteome</keyword>
<dbReference type="InterPro" id="IPR011335">
    <property type="entry name" value="Restrct_endonuc-II-like"/>
</dbReference>
<dbReference type="InterPro" id="IPR012296">
    <property type="entry name" value="Nuclease_put_TT1808"/>
</dbReference>